<proteinExistence type="predicted"/>
<organism evidence="2">
    <name type="scientific">Caldiarchaeum subterraneum</name>
    <dbReference type="NCBI Taxonomy" id="311458"/>
    <lineage>
        <taxon>Archaea</taxon>
        <taxon>Nitrososphaerota</taxon>
        <taxon>Candidatus Caldarchaeales</taxon>
        <taxon>Candidatus Caldarchaeaceae</taxon>
        <taxon>Candidatus Caldarchaeum</taxon>
    </lineage>
</organism>
<evidence type="ECO:0000313" key="2">
    <source>
        <dbReference type="EMBL" id="HHK69161.1"/>
    </source>
</evidence>
<keyword evidence="1" id="KW-1133">Transmembrane helix</keyword>
<sequence>MRTRIWWLPTLLITAAAYTALGYLLLMPRQAAGADTALATFLPHAIAAVNTLTIFVLLGGYVSIKKKKVRYHRSLMLMAFALITAFLTMYLARLYLGGVKHFTGPALLRDFVYLPALTIHLGLSILSIPLVLYNILTGGFLPTAEVGSTLHRRVGRWAVRLWTLSLALGVLVYILLNYL</sequence>
<evidence type="ECO:0000256" key="1">
    <source>
        <dbReference type="SAM" id="Phobius"/>
    </source>
</evidence>
<dbReference type="InterPro" id="IPR007352">
    <property type="entry name" value="DUF420"/>
</dbReference>
<dbReference type="Pfam" id="PF04238">
    <property type="entry name" value="DUF420"/>
    <property type="match status" value="1"/>
</dbReference>
<dbReference type="PANTHER" id="PTHR37692:SF1">
    <property type="entry name" value="DUF420 DOMAIN-CONTAINING PROTEIN"/>
    <property type="match status" value="1"/>
</dbReference>
<dbReference type="AlphaFoldDB" id="A0A7C5LDK3"/>
<protein>
    <submittedName>
        <fullName evidence="2">DUF420 domain-containing protein</fullName>
    </submittedName>
</protein>
<reference evidence="2" key="1">
    <citation type="journal article" date="2020" name="mSystems">
        <title>Genome- and Community-Level Interaction Insights into Carbon Utilization and Element Cycling Functions of Hydrothermarchaeota in Hydrothermal Sediment.</title>
        <authorList>
            <person name="Zhou Z."/>
            <person name="Liu Y."/>
            <person name="Xu W."/>
            <person name="Pan J."/>
            <person name="Luo Z.H."/>
            <person name="Li M."/>
        </authorList>
    </citation>
    <scope>NUCLEOTIDE SEQUENCE [LARGE SCALE GENOMIC DNA]</scope>
    <source>
        <strain evidence="2">SpSt-1056</strain>
    </source>
</reference>
<keyword evidence="1" id="KW-0812">Transmembrane</keyword>
<dbReference type="PANTHER" id="PTHR37692">
    <property type="entry name" value="HYPOTHETICAL MEMBRANE SPANNING PROTEIN"/>
    <property type="match status" value="1"/>
</dbReference>
<comment type="caution">
    <text evidence="2">The sequence shown here is derived from an EMBL/GenBank/DDBJ whole genome shotgun (WGS) entry which is preliminary data.</text>
</comment>
<accession>A0A7C5LDK3</accession>
<feature type="transmembrane region" description="Helical" evidence="1">
    <location>
        <begin position="112"/>
        <end position="136"/>
    </location>
</feature>
<feature type="transmembrane region" description="Helical" evidence="1">
    <location>
        <begin position="74"/>
        <end position="92"/>
    </location>
</feature>
<gene>
    <name evidence="2" type="ORF">ENM11_08475</name>
</gene>
<dbReference type="EMBL" id="DRWN01000069">
    <property type="protein sequence ID" value="HHK69161.1"/>
    <property type="molecule type" value="Genomic_DNA"/>
</dbReference>
<name>A0A7C5LDK3_CALS0</name>
<feature type="transmembrane region" description="Helical" evidence="1">
    <location>
        <begin position="157"/>
        <end position="176"/>
    </location>
</feature>
<feature type="transmembrane region" description="Helical" evidence="1">
    <location>
        <begin position="43"/>
        <end position="62"/>
    </location>
</feature>
<keyword evidence="1" id="KW-0472">Membrane</keyword>